<organism evidence="1 2">
    <name type="scientific">Actinorugispora endophytica</name>
    <dbReference type="NCBI Taxonomy" id="1605990"/>
    <lineage>
        <taxon>Bacteria</taxon>
        <taxon>Bacillati</taxon>
        <taxon>Actinomycetota</taxon>
        <taxon>Actinomycetes</taxon>
        <taxon>Streptosporangiales</taxon>
        <taxon>Nocardiopsidaceae</taxon>
        <taxon>Actinorugispora</taxon>
    </lineage>
</organism>
<dbReference type="Proteomes" id="UP000295281">
    <property type="component" value="Unassembled WGS sequence"/>
</dbReference>
<evidence type="ECO:0000313" key="2">
    <source>
        <dbReference type="Proteomes" id="UP000295281"/>
    </source>
</evidence>
<evidence type="ECO:0008006" key="3">
    <source>
        <dbReference type="Google" id="ProtNLM"/>
    </source>
</evidence>
<protein>
    <recommendedName>
        <fullName evidence="3">Glycolipid-binding protein</fullName>
    </recommendedName>
</protein>
<comment type="caution">
    <text evidence="1">The sequence shown here is derived from an EMBL/GenBank/DDBJ whole genome shotgun (WGS) entry which is preliminary data.</text>
</comment>
<dbReference type="OrthoDB" id="7347529at2"/>
<dbReference type="EMBL" id="SNYN01000005">
    <property type="protein sequence ID" value="TDQ52953.1"/>
    <property type="molecule type" value="Genomic_DNA"/>
</dbReference>
<name>A0A4R6V2S6_9ACTN</name>
<accession>A0A4R6V2S6</accession>
<dbReference type="InterPro" id="IPR009467">
    <property type="entry name" value="Glycolipid-bd_prot_put"/>
</dbReference>
<reference evidence="1 2" key="1">
    <citation type="submission" date="2019-03" db="EMBL/GenBank/DDBJ databases">
        <title>Genomic Encyclopedia of Type Strains, Phase IV (KMG-IV): sequencing the most valuable type-strain genomes for metagenomic binning, comparative biology and taxonomic classification.</title>
        <authorList>
            <person name="Goeker M."/>
        </authorList>
    </citation>
    <scope>NUCLEOTIDE SEQUENCE [LARGE SCALE GENOMIC DNA]</scope>
    <source>
        <strain evidence="1 2">DSM 46770</strain>
    </source>
</reference>
<dbReference type="SUPFAM" id="SSF159275">
    <property type="entry name" value="PA1994-like"/>
    <property type="match status" value="1"/>
</dbReference>
<evidence type="ECO:0000313" key="1">
    <source>
        <dbReference type="EMBL" id="TDQ52953.1"/>
    </source>
</evidence>
<sequence length="190" mass="21112">MSPSNELPVAWSRLDVSEGLCVGALATGPSGFRLEAGEVVVDERERYSCRFTVDTDLAWATRRARVDTIDAGGTRVLELVRAAGQWTVNGERAPELEGCVDVDVAAAPLTNTLPIRRLGLAPGQYRDIHVAWVDVPALKVRRMKQRYTRLTPSGGLDRYEYRDPGFGAFDLTVDRDGLVIDYEHLARRIR</sequence>
<dbReference type="RefSeq" id="WP_133741073.1">
    <property type="nucleotide sequence ID" value="NZ_SNYN01000005.1"/>
</dbReference>
<proteinExistence type="predicted"/>
<dbReference type="AlphaFoldDB" id="A0A4R6V2S6"/>
<dbReference type="Pfam" id="PF06475">
    <property type="entry name" value="Glycolipid_bind"/>
    <property type="match status" value="1"/>
</dbReference>
<keyword evidence="2" id="KW-1185">Reference proteome</keyword>
<gene>
    <name evidence="1" type="ORF">EV190_10570</name>
</gene>